<feature type="transmembrane region" description="Helical" evidence="7">
    <location>
        <begin position="22"/>
        <end position="42"/>
    </location>
</feature>
<comment type="subcellular location">
    <subcellularLocation>
        <location evidence="1">Cell membrane</location>
        <topology evidence="1">Multi-pass membrane protein</topology>
    </subcellularLocation>
</comment>
<evidence type="ECO:0000256" key="7">
    <source>
        <dbReference type="SAM" id="Phobius"/>
    </source>
</evidence>
<dbReference type="PANTHER" id="PTHR43124:SF3">
    <property type="entry name" value="CHLORAMPHENICOL EFFLUX PUMP RV0191"/>
    <property type="match status" value="1"/>
</dbReference>
<dbReference type="InterPro" id="IPR050189">
    <property type="entry name" value="MFS_Efflux_Transporters"/>
</dbReference>
<keyword evidence="5 7" id="KW-1133">Transmembrane helix</keyword>
<accession>A0A9J6QU96</accession>
<feature type="transmembrane region" description="Helical" evidence="7">
    <location>
        <begin position="231"/>
        <end position="252"/>
    </location>
</feature>
<reference evidence="9" key="1">
    <citation type="submission" date="2022-09" db="EMBL/GenBank/DDBJ databases">
        <title>Culturomic study of gut microbiota in children with autism spectrum disorder.</title>
        <authorList>
            <person name="Efimov B.A."/>
            <person name="Chaplin A.V."/>
            <person name="Sokolova S.R."/>
            <person name="Pikina A.P."/>
            <person name="Korzhanova M."/>
            <person name="Belova V."/>
            <person name="Korostin D."/>
        </authorList>
    </citation>
    <scope>NUCLEOTIDE SEQUENCE</scope>
    <source>
        <strain evidence="9">ASD5510</strain>
    </source>
</reference>
<feature type="transmembrane region" description="Helical" evidence="7">
    <location>
        <begin position="320"/>
        <end position="339"/>
    </location>
</feature>
<dbReference type="SUPFAM" id="SSF103473">
    <property type="entry name" value="MFS general substrate transporter"/>
    <property type="match status" value="1"/>
</dbReference>
<keyword evidence="3" id="KW-1003">Cell membrane</keyword>
<evidence type="ECO:0000313" key="9">
    <source>
        <dbReference type="EMBL" id="MCU7378435.1"/>
    </source>
</evidence>
<keyword evidence="4 7" id="KW-0812">Transmembrane</keyword>
<feature type="transmembrane region" description="Helical" evidence="7">
    <location>
        <begin position="264"/>
        <end position="285"/>
    </location>
</feature>
<dbReference type="PROSITE" id="PS50850">
    <property type="entry name" value="MFS"/>
    <property type="match status" value="1"/>
</dbReference>
<proteinExistence type="predicted"/>
<keyword evidence="2" id="KW-0813">Transport</keyword>
<evidence type="ECO:0000313" key="10">
    <source>
        <dbReference type="Proteomes" id="UP001065549"/>
    </source>
</evidence>
<keyword evidence="10" id="KW-1185">Reference proteome</keyword>
<dbReference type="InterPro" id="IPR036259">
    <property type="entry name" value="MFS_trans_sf"/>
</dbReference>
<feature type="transmembrane region" description="Helical" evidence="7">
    <location>
        <begin position="387"/>
        <end position="406"/>
    </location>
</feature>
<dbReference type="PANTHER" id="PTHR43124">
    <property type="entry name" value="PURINE EFFLUX PUMP PBUE"/>
    <property type="match status" value="1"/>
</dbReference>
<feature type="transmembrane region" description="Helical" evidence="7">
    <location>
        <begin position="62"/>
        <end position="82"/>
    </location>
</feature>
<evidence type="ECO:0000256" key="2">
    <source>
        <dbReference type="ARBA" id="ARBA00022448"/>
    </source>
</evidence>
<evidence type="ECO:0000256" key="4">
    <source>
        <dbReference type="ARBA" id="ARBA00022692"/>
    </source>
</evidence>
<dbReference type="GO" id="GO:0022857">
    <property type="term" value="F:transmembrane transporter activity"/>
    <property type="evidence" value="ECO:0007669"/>
    <property type="project" value="InterPro"/>
</dbReference>
<feature type="transmembrane region" description="Helical" evidence="7">
    <location>
        <begin position="351"/>
        <end position="375"/>
    </location>
</feature>
<gene>
    <name evidence="9" type="ORF">OBO34_08700</name>
</gene>
<feature type="transmembrane region" description="Helical" evidence="7">
    <location>
        <begin position="120"/>
        <end position="138"/>
    </location>
</feature>
<dbReference type="Proteomes" id="UP001065549">
    <property type="component" value="Unassembled WGS sequence"/>
</dbReference>
<dbReference type="Pfam" id="PF07690">
    <property type="entry name" value="MFS_1"/>
    <property type="match status" value="1"/>
</dbReference>
<comment type="caution">
    <text evidence="9">The sequence shown here is derived from an EMBL/GenBank/DDBJ whole genome shotgun (WGS) entry which is preliminary data.</text>
</comment>
<dbReference type="AlphaFoldDB" id="A0A9J6QU96"/>
<evidence type="ECO:0000256" key="3">
    <source>
        <dbReference type="ARBA" id="ARBA00022475"/>
    </source>
</evidence>
<dbReference type="GO" id="GO:0005886">
    <property type="term" value="C:plasma membrane"/>
    <property type="evidence" value="ECO:0007669"/>
    <property type="project" value="UniProtKB-SubCell"/>
</dbReference>
<organism evidence="9 10">
    <name type="scientific">Hominibacterium faecale</name>
    <dbReference type="NCBI Taxonomy" id="2839743"/>
    <lineage>
        <taxon>Bacteria</taxon>
        <taxon>Bacillati</taxon>
        <taxon>Bacillota</taxon>
        <taxon>Clostridia</taxon>
        <taxon>Peptostreptococcales</taxon>
        <taxon>Anaerovoracaceae</taxon>
        <taxon>Hominibacterium</taxon>
    </lineage>
</organism>
<protein>
    <submittedName>
        <fullName evidence="9">MFS transporter</fullName>
    </submittedName>
</protein>
<evidence type="ECO:0000256" key="6">
    <source>
        <dbReference type="ARBA" id="ARBA00023136"/>
    </source>
</evidence>
<feature type="transmembrane region" description="Helical" evidence="7">
    <location>
        <begin position="91"/>
        <end position="108"/>
    </location>
</feature>
<sequence>MNTLNTNSNNEKKIFGWGRYELSLLILFAFVWGFIFLDRLVMSFLAPLVMEDLGITDPQFGLINTFTTGCYAIAAIVLSPILESTGKRKKWLVLLCLGAGVFACLSAATQNVWQLLATRAAVGFFEGPVAPLMFAMLIKESSPAKVALNTGLVASGTNFISLSLGPVMVTQIAAVSNWRMGFLVAGVASILVFLVLTKVLREVPFSQEAAEKEKKESMWSMIGKLMKNRNVVLSFILGVLCMCGYWTLMLYATLFFSTVGGRDITSAGAIVSLMGVLAIFSPIIVPKVSDFIGRKPAVVLWFALCAVMPFVMFGTPSSTAAIVIYALTGGIPGAAFLFFQTIIPGESLPNYMLGTASGLIVGVAEIVGGSAWPAIAGIIAGNNGYPAVIFVAGVAFAAAAVLGLFLKETKGKNKSES</sequence>
<dbReference type="InterPro" id="IPR011701">
    <property type="entry name" value="MFS"/>
</dbReference>
<feature type="domain" description="Major facilitator superfamily (MFS) profile" evidence="8">
    <location>
        <begin position="24"/>
        <end position="410"/>
    </location>
</feature>
<dbReference type="Gene3D" id="1.20.1250.20">
    <property type="entry name" value="MFS general substrate transporter like domains"/>
    <property type="match status" value="2"/>
</dbReference>
<evidence type="ECO:0000256" key="1">
    <source>
        <dbReference type="ARBA" id="ARBA00004651"/>
    </source>
</evidence>
<dbReference type="InterPro" id="IPR020846">
    <property type="entry name" value="MFS_dom"/>
</dbReference>
<feature type="transmembrane region" description="Helical" evidence="7">
    <location>
        <begin position="297"/>
        <end position="314"/>
    </location>
</feature>
<evidence type="ECO:0000259" key="8">
    <source>
        <dbReference type="PROSITE" id="PS50850"/>
    </source>
</evidence>
<dbReference type="RefSeq" id="WP_253019878.1">
    <property type="nucleotide sequence ID" value="NZ_JAOSHN010000003.1"/>
</dbReference>
<evidence type="ECO:0000256" key="5">
    <source>
        <dbReference type="ARBA" id="ARBA00022989"/>
    </source>
</evidence>
<dbReference type="EMBL" id="JAOSHN010000003">
    <property type="protein sequence ID" value="MCU7378435.1"/>
    <property type="molecule type" value="Genomic_DNA"/>
</dbReference>
<name>A0A9J6QU96_9FIRM</name>
<feature type="transmembrane region" description="Helical" evidence="7">
    <location>
        <begin position="180"/>
        <end position="200"/>
    </location>
</feature>
<feature type="transmembrane region" description="Helical" evidence="7">
    <location>
        <begin position="150"/>
        <end position="174"/>
    </location>
</feature>
<keyword evidence="6 7" id="KW-0472">Membrane</keyword>